<accession>A0ABS7ML98</accession>
<name>A0ABS7ML98_9ACTN</name>
<dbReference type="InterPro" id="IPR006998">
    <property type="entry name" value="DltD"/>
</dbReference>
<sequence length="421" mass="46322">MDRTEALAPMYRRAALVGLALVLGASGIAAFGAHAKAEASEPAPVIVTYPVATQLTNFDFITQSLANRRARGEHPKLLFGSSELAPDLAGPAHPARLFTNGRYDIDVAVMGRAGTADLWSAIEMGALAPQLDDKRLVFVVSLQWFMSYRNPKSEFPGLFSEGAYHAFMDNPDISQSLKERITSRMAEYGVDRRAGSTPVGAWVERIDGNASNLLADLRQATDTNLATAPGAQTLPVQASGAEASPESLEAQPITQTGDPDWPAIFDRAEADAKARSANNSLGFYDTWYQKKFKTWERGAKDSWQKFGDGSYLSEQEFEDFGMLLEVCREAHIKPLILIQPVKGAAYDQTIYTAQVRKEYYDRIRAMCGQAQVPVADFSDHEYDRFFLRDYSHPSDLGGAYYAHAIYAWFTTGEADTSRPGA</sequence>
<dbReference type="PANTHER" id="PTHR40039">
    <property type="entry name" value="PROTEIN DLTD"/>
    <property type="match status" value="1"/>
</dbReference>
<dbReference type="InterPro" id="IPR036514">
    <property type="entry name" value="SGNH_hydro_sf"/>
</dbReference>
<evidence type="ECO:0000256" key="1">
    <source>
        <dbReference type="SAM" id="MobiDB-lite"/>
    </source>
</evidence>
<dbReference type="RefSeq" id="WP_222199870.1">
    <property type="nucleotide sequence ID" value="NZ_JAIMFO010000008.1"/>
</dbReference>
<comment type="caution">
    <text evidence="2">The sequence shown here is derived from an EMBL/GenBank/DDBJ whole genome shotgun (WGS) entry which is preliminary data.</text>
</comment>
<dbReference type="SUPFAM" id="SSF52266">
    <property type="entry name" value="SGNH hydrolase"/>
    <property type="match status" value="1"/>
</dbReference>
<dbReference type="NCBIfam" id="TIGR04092">
    <property type="entry name" value="LTA_DltD"/>
    <property type="match status" value="1"/>
</dbReference>
<gene>
    <name evidence="2" type="primary">dltD</name>
    <name evidence="2" type="ORF">K6V98_07290</name>
</gene>
<dbReference type="Pfam" id="PF04914">
    <property type="entry name" value="DltD"/>
    <property type="match status" value="1"/>
</dbReference>
<dbReference type="Proteomes" id="UP000700908">
    <property type="component" value="Unassembled WGS sequence"/>
</dbReference>
<feature type="region of interest" description="Disordered" evidence="1">
    <location>
        <begin position="228"/>
        <end position="259"/>
    </location>
</feature>
<dbReference type="InterPro" id="IPR023896">
    <property type="entry name" value="LTA_DltD"/>
</dbReference>
<organism evidence="2 3">
    <name type="scientific">Collinsella ureilytica</name>
    <dbReference type="NCBI Taxonomy" id="2869515"/>
    <lineage>
        <taxon>Bacteria</taxon>
        <taxon>Bacillati</taxon>
        <taxon>Actinomycetota</taxon>
        <taxon>Coriobacteriia</taxon>
        <taxon>Coriobacteriales</taxon>
        <taxon>Coriobacteriaceae</taxon>
        <taxon>Collinsella</taxon>
    </lineage>
</organism>
<keyword evidence="3" id="KW-1185">Reference proteome</keyword>
<proteinExistence type="predicted"/>
<evidence type="ECO:0000313" key="3">
    <source>
        <dbReference type="Proteomes" id="UP000700908"/>
    </source>
</evidence>
<dbReference type="Gene3D" id="3.40.50.1110">
    <property type="entry name" value="SGNH hydrolase"/>
    <property type="match status" value="1"/>
</dbReference>
<dbReference type="PANTHER" id="PTHR40039:SF1">
    <property type="entry name" value="PROTEIN DLTD"/>
    <property type="match status" value="1"/>
</dbReference>
<reference evidence="2 3" key="1">
    <citation type="submission" date="2021-08" db="EMBL/GenBank/DDBJ databases">
        <title>Collinsella faecalis sp. nov. isolated from swine faeces.</title>
        <authorList>
            <person name="Oh B.S."/>
            <person name="Lee J.H."/>
        </authorList>
    </citation>
    <scope>NUCLEOTIDE SEQUENCE [LARGE SCALE GENOMIC DNA]</scope>
    <source>
        <strain evidence="2 3">AGMB00827</strain>
    </source>
</reference>
<dbReference type="EMBL" id="JAIMFO010000008">
    <property type="protein sequence ID" value="MBY4798147.1"/>
    <property type="molecule type" value="Genomic_DNA"/>
</dbReference>
<protein>
    <submittedName>
        <fullName evidence="2">D-alanyl-lipoteichoic acid biosynthesis protein DltD</fullName>
    </submittedName>
</protein>
<evidence type="ECO:0000313" key="2">
    <source>
        <dbReference type="EMBL" id="MBY4798147.1"/>
    </source>
</evidence>